<dbReference type="InterPro" id="IPR001128">
    <property type="entry name" value="Cyt_P450"/>
</dbReference>
<evidence type="ECO:0000256" key="4">
    <source>
        <dbReference type="ARBA" id="ARBA00010617"/>
    </source>
</evidence>
<evidence type="ECO:0000256" key="2">
    <source>
        <dbReference type="ARBA" id="ARBA00004174"/>
    </source>
</evidence>
<keyword evidence="7" id="KW-0256">Endoplasmic reticulum</keyword>
<keyword evidence="8" id="KW-0492">Microsome</keyword>
<keyword evidence="6" id="KW-0479">Metal-binding</keyword>
<dbReference type="AlphaFoldDB" id="A0A9P0AH35"/>
<sequence length="85" mass="9955">MEYTKQVIKETLRQFPTLPFILRSIKEDIKITQDHILPVGSPAVIAPLLTHNYDSTLWKQPKQFNPENFSTENVQKETQVFIHSF</sequence>
<keyword evidence="12" id="KW-0472">Membrane</keyword>
<accession>A0A9P0AH35</accession>
<evidence type="ECO:0000313" key="13">
    <source>
        <dbReference type="EMBL" id="CAH0394422.1"/>
    </source>
</evidence>
<protein>
    <recommendedName>
        <fullName evidence="15">Cytochrome P450</fullName>
    </recommendedName>
</protein>
<gene>
    <name evidence="13" type="ORF">BEMITA_LOCUS12721</name>
</gene>
<evidence type="ECO:0000256" key="8">
    <source>
        <dbReference type="ARBA" id="ARBA00022848"/>
    </source>
</evidence>
<proteinExistence type="inferred from homology"/>
<keyword evidence="10" id="KW-0408">Iron</keyword>
<dbReference type="GO" id="GO:0016705">
    <property type="term" value="F:oxidoreductase activity, acting on paired donors, with incorporation or reduction of molecular oxygen"/>
    <property type="evidence" value="ECO:0007669"/>
    <property type="project" value="InterPro"/>
</dbReference>
<dbReference type="GO" id="GO:0005506">
    <property type="term" value="F:iron ion binding"/>
    <property type="evidence" value="ECO:0007669"/>
    <property type="project" value="InterPro"/>
</dbReference>
<evidence type="ECO:0008006" key="15">
    <source>
        <dbReference type="Google" id="ProtNLM"/>
    </source>
</evidence>
<evidence type="ECO:0000256" key="6">
    <source>
        <dbReference type="ARBA" id="ARBA00022723"/>
    </source>
</evidence>
<keyword evidence="11" id="KW-0503">Monooxygenase</keyword>
<dbReference type="GO" id="GO:0004497">
    <property type="term" value="F:monooxygenase activity"/>
    <property type="evidence" value="ECO:0007669"/>
    <property type="project" value="UniProtKB-KW"/>
</dbReference>
<evidence type="ECO:0000256" key="11">
    <source>
        <dbReference type="ARBA" id="ARBA00023033"/>
    </source>
</evidence>
<comment type="similarity">
    <text evidence="4">Belongs to the cytochrome P450 family.</text>
</comment>
<name>A0A9P0AH35_BEMTA</name>
<dbReference type="SUPFAM" id="SSF48264">
    <property type="entry name" value="Cytochrome P450"/>
    <property type="match status" value="1"/>
</dbReference>
<keyword evidence="9" id="KW-0560">Oxidoreductase</keyword>
<dbReference type="Proteomes" id="UP001152759">
    <property type="component" value="Chromosome 8"/>
</dbReference>
<comment type="subcellular location">
    <subcellularLocation>
        <location evidence="3">Endoplasmic reticulum membrane</location>
        <topology evidence="3">Peripheral membrane protein</topology>
    </subcellularLocation>
    <subcellularLocation>
        <location evidence="2">Microsome membrane</location>
        <topology evidence="2">Peripheral membrane protein</topology>
    </subcellularLocation>
</comment>
<keyword evidence="5" id="KW-0349">Heme</keyword>
<comment type="cofactor">
    <cofactor evidence="1">
        <name>heme</name>
        <dbReference type="ChEBI" id="CHEBI:30413"/>
    </cofactor>
</comment>
<dbReference type="EMBL" id="OU963869">
    <property type="protein sequence ID" value="CAH0394422.1"/>
    <property type="molecule type" value="Genomic_DNA"/>
</dbReference>
<dbReference type="Pfam" id="PF00067">
    <property type="entry name" value="p450"/>
    <property type="match status" value="1"/>
</dbReference>
<dbReference type="GO" id="GO:0020037">
    <property type="term" value="F:heme binding"/>
    <property type="evidence" value="ECO:0007669"/>
    <property type="project" value="InterPro"/>
</dbReference>
<evidence type="ECO:0000256" key="12">
    <source>
        <dbReference type="ARBA" id="ARBA00023136"/>
    </source>
</evidence>
<organism evidence="13 14">
    <name type="scientific">Bemisia tabaci</name>
    <name type="common">Sweetpotato whitefly</name>
    <name type="synonym">Aleurodes tabaci</name>
    <dbReference type="NCBI Taxonomy" id="7038"/>
    <lineage>
        <taxon>Eukaryota</taxon>
        <taxon>Metazoa</taxon>
        <taxon>Ecdysozoa</taxon>
        <taxon>Arthropoda</taxon>
        <taxon>Hexapoda</taxon>
        <taxon>Insecta</taxon>
        <taxon>Pterygota</taxon>
        <taxon>Neoptera</taxon>
        <taxon>Paraneoptera</taxon>
        <taxon>Hemiptera</taxon>
        <taxon>Sternorrhyncha</taxon>
        <taxon>Aleyrodoidea</taxon>
        <taxon>Aleyrodidae</taxon>
        <taxon>Aleyrodinae</taxon>
        <taxon>Bemisia</taxon>
    </lineage>
</organism>
<dbReference type="InterPro" id="IPR050196">
    <property type="entry name" value="Cytochrome_P450_Monoox"/>
</dbReference>
<evidence type="ECO:0000256" key="1">
    <source>
        <dbReference type="ARBA" id="ARBA00001971"/>
    </source>
</evidence>
<evidence type="ECO:0000256" key="7">
    <source>
        <dbReference type="ARBA" id="ARBA00022824"/>
    </source>
</evidence>
<evidence type="ECO:0000256" key="5">
    <source>
        <dbReference type="ARBA" id="ARBA00022617"/>
    </source>
</evidence>
<dbReference type="InterPro" id="IPR036396">
    <property type="entry name" value="Cyt_P450_sf"/>
</dbReference>
<dbReference type="PANTHER" id="PTHR24291">
    <property type="entry name" value="CYTOCHROME P450 FAMILY 4"/>
    <property type="match status" value="1"/>
</dbReference>
<evidence type="ECO:0000256" key="10">
    <source>
        <dbReference type="ARBA" id="ARBA00023004"/>
    </source>
</evidence>
<evidence type="ECO:0000313" key="14">
    <source>
        <dbReference type="Proteomes" id="UP001152759"/>
    </source>
</evidence>
<evidence type="ECO:0000256" key="9">
    <source>
        <dbReference type="ARBA" id="ARBA00023002"/>
    </source>
</evidence>
<dbReference type="GO" id="GO:0005789">
    <property type="term" value="C:endoplasmic reticulum membrane"/>
    <property type="evidence" value="ECO:0007669"/>
    <property type="project" value="UniProtKB-SubCell"/>
</dbReference>
<dbReference type="Gene3D" id="1.10.630.10">
    <property type="entry name" value="Cytochrome P450"/>
    <property type="match status" value="1"/>
</dbReference>
<keyword evidence="14" id="KW-1185">Reference proteome</keyword>
<dbReference type="PANTHER" id="PTHR24291:SF189">
    <property type="entry name" value="CYTOCHROME P450 4C3-RELATED"/>
    <property type="match status" value="1"/>
</dbReference>
<evidence type="ECO:0000256" key="3">
    <source>
        <dbReference type="ARBA" id="ARBA00004406"/>
    </source>
</evidence>
<reference evidence="13" key="1">
    <citation type="submission" date="2021-12" db="EMBL/GenBank/DDBJ databases">
        <authorList>
            <person name="King R."/>
        </authorList>
    </citation>
    <scope>NUCLEOTIDE SEQUENCE</scope>
</reference>